<dbReference type="EMBL" id="FM954972">
    <property type="protein sequence ID" value="CAV17499.1"/>
    <property type="molecule type" value="Genomic_DNA"/>
</dbReference>
<evidence type="ECO:0008006" key="3">
    <source>
        <dbReference type="Google" id="ProtNLM"/>
    </source>
</evidence>
<gene>
    <name evidence="1" type="ordered locus">VS_0493</name>
</gene>
<protein>
    <recommendedName>
        <fullName evidence="3">Transposase</fullName>
    </recommendedName>
</protein>
<name>B7VJ45_VIBA3</name>
<sequence length="47" mass="5486">MMRLALRFMEKVKSKKYGTDGKRRVLRKLHITVDTGTHEIIAAERSL</sequence>
<dbReference type="AlphaFoldDB" id="B7VJ45"/>
<organism evidence="1 2">
    <name type="scientific">Vibrio atlanticus (strain LGP32)</name>
    <name type="common">Vibrio splendidus (strain Mel32)</name>
    <dbReference type="NCBI Taxonomy" id="575788"/>
    <lineage>
        <taxon>Bacteria</taxon>
        <taxon>Pseudomonadati</taxon>
        <taxon>Pseudomonadota</taxon>
        <taxon>Gammaproteobacteria</taxon>
        <taxon>Vibrionales</taxon>
        <taxon>Vibrionaceae</taxon>
        <taxon>Vibrio</taxon>
    </lineage>
</organism>
<evidence type="ECO:0000313" key="1">
    <source>
        <dbReference type="EMBL" id="CAV17499.1"/>
    </source>
</evidence>
<accession>B7VJ45</accession>
<reference evidence="1 2" key="1">
    <citation type="submission" date="2009-02" db="EMBL/GenBank/DDBJ databases">
        <title>Vibrio splendidus str. LGP32 complete genome.</title>
        <authorList>
            <person name="Mazel D."/>
            <person name="Le Roux F."/>
        </authorList>
    </citation>
    <scope>NUCLEOTIDE SEQUENCE [LARGE SCALE GENOMIC DNA]</scope>
    <source>
        <strain evidence="1 2">LGP32</strain>
    </source>
</reference>
<proteinExistence type="predicted"/>
<dbReference type="Proteomes" id="UP000009100">
    <property type="component" value="Chromosome 1"/>
</dbReference>
<dbReference type="HOGENOM" id="CLU_3174713_0_0_6"/>
<dbReference type="KEGG" id="vsp:VS_0493"/>
<evidence type="ECO:0000313" key="2">
    <source>
        <dbReference type="Proteomes" id="UP000009100"/>
    </source>
</evidence>